<dbReference type="InterPro" id="IPR013424">
    <property type="entry name" value="Ice-binding_C"/>
</dbReference>
<name>A0ABV4UBC7_9BACT</name>
<dbReference type="Gene3D" id="2.60.120.200">
    <property type="match status" value="1"/>
</dbReference>
<feature type="domain" description="Ice-binding protein C-terminal" evidence="1">
    <location>
        <begin position="218"/>
        <end position="240"/>
    </location>
</feature>
<reference evidence="2 3" key="1">
    <citation type="submission" date="2024-08" db="EMBL/GenBank/DDBJ databases">
        <title>Whole-genome sequencing of halo(alkali)philic microorganisms from hypersaline lakes.</title>
        <authorList>
            <person name="Sorokin D.Y."/>
            <person name="Merkel A.Y."/>
            <person name="Messina E."/>
            <person name="Yakimov M."/>
        </authorList>
    </citation>
    <scope>NUCLEOTIDE SEQUENCE [LARGE SCALE GENOMIC DNA]</scope>
    <source>
        <strain evidence="2 3">AB-hyl4</strain>
    </source>
</reference>
<accession>A0ABV4UBC7</accession>
<evidence type="ECO:0000313" key="2">
    <source>
        <dbReference type="EMBL" id="MFA9480453.1"/>
    </source>
</evidence>
<dbReference type="SUPFAM" id="SSF49899">
    <property type="entry name" value="Concanavalin A-like lectins/glucanases"/>
    <property type="match status" value="1"/>
</dbReference>
<dbReference type="NCBIfam" id="TIGR02595">
    <property type="entry name" value="PEP_CTERM"/>
    <property type="match status" value="1"/>
</dbReference>
<organism evidence="2 3">
    <name type="scientific">Natronomicrosphaera hydrolytica</name>
    <dbReference type="NCBI Taxonomy" id="3242702"/>
    <lineage>
        <taxon>Bacteria</taxon>
        <taxon>Pseudomonadati</taxon>
        <taxon>Planctomycetota</taxon>
        <taxon>Phycisphaerae</taxon>
        <taxon>Phycisphaerales</taxon>
        <taxon>Phycisphaeraceae</taxon>
        <taxon>Natronomicrosphaera</taxon>
    </lineage>
</organism>
<sequence>MRMAANLIVGAVTCATITSVSLGSLVIRESDDFVNSANGQYEADAIPQNASPSWTGVGSGQDYGVSGGELTLTTLHNNSRFFHLDPSFVRATGYTVEFRMRVDDIDDPRGPVLVRIADGTEQVELEWWDNSIIRWNSSSSVIPDPSVYRTYRIAYDPSADEGAGAYSAWIDNILVSDELTGNASTTNQLLFGDTSSSRYGGTTTWDYVRWDTTGAYAPIPEPASLALLGIGGALLLGRRRTA</sequence>
<dbReference type="RefSeq" id="WP_425347374.1">
    <property type="nucleotide sequence ID" value="NZ_JBGUBD010000022.1"/>
</dbReference>
<keyword evidence="3" id="KW-1185">Reference proteome</keyword>
<dbReference type="Proteomes" id="UP001575105">
    <property type="component" value="Unassembled WGS sequence"/>
</dbReference>
<proteinExistence type="predicted"/>
<protein>
    <submittedName>
        <fullName evidence="2">PEP-CTERM sorting domain-containing protein</fullName>
    </submittedName>
</protein>
<gene>
    <name evidence="2" type="ORF">ACERK3_19470</name>
</gene>
<dbReference type="InterPro" id="IPR013320">
    <property type="entry name" value="ConA-like_dom_sf"/>
</dbReference>
<dbReference type="Pfam" id="PF07589">
    <property type="entry name" value="PEP-CTERM"/>
    <property type="match status" value="1"/>
</dbReference>
<comment type="caution">
    <text evidence="2">The sequence shown here is derived from an EMBL/GenBank/DDBJ whole genome shotgun (WGS) entry which is preliminary data.</text>
</comment>
<evidence type="ECO:0000313" key="3">
    <source>
        <dbReference type="Proteomes" id="UP001575105"/>
    </source>
</evidence>
<dbReference type="EMBL" id="JBGUBD010000022">
    <property type="protein sequence ID" value="MFA9480453.1"/>
    <property type="molecule type" value="Genomic_DNA"/>
</dbReference>
<evidence type="ECO:0000259" key="1">
    <source>
        <dbReference type="Pfam" id="PF07589"/>
    </source>
</evidence>